<dbReference type="OrthoDB" id="307757at2157"/>
<keyword evidence="1" id="KW-0812">Transmembrane</keyword>
<sequence length="89" mass="9490">MPSDSLSAEERRQYDVVYHATKNAIWDVLGTAVYLLFLVFGVSIAVFALVLPAVGALAQGDANVVVLGVGFVGLVVAAFGVYRVYTLVR</sequence>
<proteinExistence type="predicted"/>
<accession>A0A0W1SSF0</accession>
<dbReference type="RefSeq" id="WP_058571457.1">
    <property type="nucleotide sequence ID" value="NZ_LOPV01000101.1"/>
</dbReference>
<dbReference type="EMBL" id="LOPV01000101">
    <property type="protein sequence ID" value="KTG29390.1"/>
    <property type="molecule type" value="Genomic_DNA"/>
</dbReference>
<keyword evidence="1" id="KW-0472">Membrane</keyword>
<keyword evidence="3" id="KW-1185">Reference proteome</keyword>
<reference evidence="2 3" key="1">
    <citation type="submission" date="2015-12" db="EMBL/GenBank/DDBJ databases">
        <title>Haloferax profundi sp. nov. isolated from the Discovery deep brine-seawater interface in the Red Sea.</title>
        <authorList>
            <person name="Zhang G."/>
            <person name="Stingl U."/>
            <person name="Rashid M."/>
        </authorList>
    </citation>
    <scope>NUCLEOTIDE SEQUENCE [LARGE SCALE GENOMIC DNA]</scope>
    <source>
        <strain evidence="2 3">SB29</strain>
    </source>
</reference>
<comment type="caution">
    <text evidence="2">The sequence shown here is derived from an EMBL/GenBank/DDBJ whole genome shotgun (WGS) entry which is preliminary data.</text>
</comment>
<feature type="transmembrane region" description="Helical" evidence="1">
    <location>
        <begin position="64"/>
        <end position="85"/>
    </location>
</feature>
<organism evidence="2 3">
    <name type="scientific">Haloferax profundi</name>
    <dbReference type="NCBI Taxonomy" id="1544718"/>
    <lineage>
        <taxon>Archaea</taxon>
        <taxon>Methanobacteriati</taxon>
        <taxon>Methanobacteriota</taxon>
        <taxon>Stenosarchaea group</taxon>
        <taxon>Halobacteria</taxon>
        <taxon>Halobacteriales</taxon>
        <taxon>Haloferacaceae</taxon>
        <taxon>Haloferax</taxon>
    </lineage>
</organism>
<feature type="transmembrane region" description="Helical" evidence="1">
    <location>
        <begin position="32"/>
        <end position="58"/>
    </location>
</feature>
<gene>
    <name evidence="2" type="ORF">AUR66_10340</name>
</gene>
<evidence type="ECO:0000256" key="1">
    <source>
        <dbReference type="SAM" id="Phobius"/>
    </source>
</evidence>
<protein>
    <submittedName>
        <fullName evidence="2">Uncharacterized protein</fullName>
    </submittedName>
</protein>
<evidence type="ECO:0000313" key="2">
    <source>
        <dbReference type="EMBL" id="KTG29390.1"/>
    </source>
</evidence>
<name>A0A0W1SSF0_9EURY</name>
<evidence type="ECO:0000313" key="3">
    <source>
        <dbReference type="Proteomes" id="UP000053157"/>
    </source>
</evidence>
<dbReference type="Proteomes" id="UP000053157">
    <property type="component" value="Unassembled WGS sequence"/>
</dbReference>
<dbReference type="AlphaFoldDB" id="A0A0W1SSF0"/>
<keyword evidence="1" id="KW-1133">Transmembrane helix</keyword>